<dbReference type="GO" id="GO:0000009">
    <property type="term" value="F:alpha-1,6-mannosyltransferase activity"/>
    <property type="evidence" value="ECO:0007669"/>
    <property type="project" value="InterPro"/>
</dbReference>
<evidence type="ECO:0000256" key="10">
    <source>
        <dbReference type="ARBA" id="ARBA00022989"/>
    </source>
</evidence>
<dbReference type="InterPro" id="IPR007315">
    <property type="entry name" value="PIG-V/Gpi18"/>
</dbReference>
<evidence type="ECO:0000313" key="14">
    <source>
        <dbReference type="Proteomes" id="UP000027195"/>
    </source>
</evidence>
<dbReference type="GO" id="GO:0031501">
    <property type="term" value="C:mannosyltransferase complex"/>
    <property type="evidence" value="ECO:0007669"/>
    <property type="project" value="TreeGrafter"/>
</dbReference>
<evidence type="ECO:0000256" key="1">
    <source>
        <dbReference type="ARBA" id="ARBA00004477"/>
    </source>
</evidence>
<feature type="transmembrane region" description="Helical" evidence="12">
    <location>
        <begin position="333"/>
        <end position="356"/>
    </location>
</feature>
<dbReference type="HOGENOM" id="CLU_029048_1_0_1"/>
<comment type="similarity">
    <text evidence="3 12">Belongs to the PIGV family.</text>
</comment>
<dbReference type="STRING" id="930990.A0A067MV60"/>
<evidence type="ECO:0000256" key="11">
    <source>
        <dbReference type="ARBA" id="ARBA00023136"/>
    </source>
</evidence>
<keyword evidence="11 12" id="KW-0472">Membrane</keyword>
<keyword evidence="10 12" id="KW-1133">Transmembrane helix</keyword>
<dbReference type="GO" id="GO:0004376">
    <property type="term" value="F:GPI mannosyltransferase activity"/>
    <property type="evidence" value="ECO:0007669"/>
    <property type="project" value="InterPro"/>
</dbReference>
<comment type="function">
    <text evidence="12">Mannosyltransferase involved in glycosylphosphatidylinositol-anchor biosynthesis.</text>
</comment>
<protein>
    <recommendedName>
        <fullName evidence="4 12">GPI mannosyltransferase 2</fullName>
        <ecNumber evidence="12">2.4.1.-</ecNumber>
    </recommendedName>
</protein>
<comment type="pathway">
    <text evidence="2 12">Glycolipid biosynthesis; glycosylphosphatidylinositol-anchor biosynthesis.</text>
</comment>
<name>A0A067MV60_BOTB1</name>
<gene>
    <name evidence="13" type="ORF">BOTBODRAFT_158099</name>
</gene>
<dbReference type="EMBL" id="KL198031">
    <property type="protein sequence ID" value="KDQ15752.1"/>
    <property type="molecule type" value="Genomic_DNA"/>
</dbReference>
<dbReference type="PANTHER" id="PTHR12468:SF2">
    <property type="entry name" value="GPI MANNOSYLTRANSFERASE 2"/>
    <property type="match status" value="1"/>
</dbReference>
<feature type="transmembrane region" description="Helical" evidence="12">
    <location>
        <begin position="222"/>
        <end position="245"/>
    </location>
</feature>
<dbReference type="Proteomes" id="UP000027195">
    <property type="component" value="Unassembled WGS sequence"/>
</dbReference>
<dbReference type="PANTHER" id="PTHR12468">
    <property type="entry name" value="GPI MANNOSYLTRANSFERASE 2"/>
    <property type="match status" value="1"/>
</dbReference>
<comment type="subcellular location">
    <subcellularLocation>
        <location evidence="1 12">Endoplasmic reticulum membrane</location>
        <topology evidence="1 12">Multi-pass membrane protein</topology>
    </subcellularLocation>
</comment>
<dbReference type="GO" id="GO:0005789">
    <property type="term" value="C:endoplasmic reticulum membrane"/>
    <property type="evidence" value="ECO:0007669"/>
    <property type="project" value="UniProtKB-SubCell"/>
</dbReference>
<evidence type="ECO:0000256" key="12">
    <source>
        <dbReference type="RuleBase" id="RU363112"/>
    </source>
</evidence>
<feature type="transmembrane region" description="Helical" evidence="12">
    <location>
        <begin position="181"/>
        <end position="210"/>
    </location>
</feature>
<dbReference type="FunCoup" id="A0A067MV60">
    <property type="interactions" value="59"/>
</dbReference>
<keyword evidence="7 12" id="KW-0808">Transferase</keyword>
<keyword evidence="6 12" id="KW-0328">Glycosyltransferase</keyword>
<evidence type="ECO:0000256" key="9">
    <source>
        <dbReference type="ARBA" id="ARBA00022824"/>
    </source>
</evidence>
<evidence type="ECO:0000256" key="6">
    <source>
        <dbReference type="ARBA" id="ARBA00022676"/>
    </source>
</evidence>
<dbReference type="GO" id="GO:0006506">
    <property type="term" value="P:GPI anchor biosynthetic process"/>
    <property type="evidence" value="ECO:0007669"/>
    <property type="project" value="UniProtKB-UniPathway"/>
</dbReference>
<feature type="transmembrane region" description="Helical" evidence="12">
    <location>
        <begin position="391"/>
        <end position="409"/>
    </location>
</feature>
<evidence type="ECO:0000313" key="13">
    <source>
        <dbReference type="EMBL" id="KDQ15752.1"/>
    </source>
</evidence>
<evidence type="ECO:0000256" key="5">
    <source>
        <dbReference type="ARBA" id="ARBA00022502"/>
    </source>
</evidence>
<evidence type="ECO:0000256" key="8">
    <source>
        <dbReference type="ARBA" id="ARBA00022692"/>
    </source>
</evidence>
<keyword evidence="5 12" id="KW-0337">GPI-anchor biosynthesis</keyword>
<evidence type="ECO:0000256" key="4">
    <source>
        <dbReference type="ARBA" id="ARBA00013795"/>
    </source>
</evidence>
<dbReference type="UniPathway" id="UPA00196"/>
<dbReference type="OrthoDB" id="10252502at2759"/>
<comment type="caution">
    <text evidence="12">Lacks conserved residue(s) required for the propagation of feature annotation.</text>
</comment>
<proteinExistence type="inferred from homology"/>
<accession>A0A067MV60</accession>
<dbReference type="InParanoid" id="A0A067MV60"/>
<evidence type="ECO:0000256" key="7">
    <source>
        <dbReference type="ARBA" id="ARBA00022679"/>
    </source>
</evidence>
<organism evidence="13 14">
    <name type="scientific">Botryobasidium botryosum (strain FD-172 SS1)</name>
    <dbReference type="NCBI Taxonomy" id="930990"/>
    <lineage>
        <taxon>Eukaryota</taxon>
        <taxon>Fungi</taxon>
        <taxon>Dikarya</taxon>
        <taxon>Basidiomycota</taxon>
        <taxon>Agaricomycotina</taxon>
        <taxon>Agaricomycetes</taxon>
        <taxon>Cantharellales</taxon>
        <taxon>Botryobasidiaceae</taxon>
        <taxon>Botryobasidium</taxon>
    </lineage>
</organism>
<dbReference type="Pfam" id="PF04188">
    <property type="entry name" value="Mannosyl_trans2"/>
    <property type="match status" value="1"/>
</dbReference>
<keyword evidence="8 12" id="KW-0812">Transmembrane</keyword>
<feature type="transmembrane region" description="Helical" evidence="12">
    <location>
        <begin position="294"/>
        <end position="312"/>
    </location>
</feature>
<dbReference type="EC" id="2.4.1.-" evidence="12"/>
<evidence type="ECO:0000256" key="3">
    <source>
        <dbReference type="ARBA" id="ARBA00008698"/>
    </source>
</evidence>
<keyword evidence="14" id="KW-1185">Reference proteome</keyword>
<keyword evidence="9 12" id="KW-0256">Endoplasmic reticulum</keyword>
<sequence>MAHTATVHSSILVFSKAAAQFLTVALLHVVSRLPLFDTSPAVDFAPPSAVPSAYRWDALHFAHVAQNGYHYEHEFAFFPGTPAVMKLAAGLARSTGAFRGEDLGFVLRAGSIAAWLCNQYSITDLYALTYHHTNSLELSFLTALLSLLPSSPATAHAGAYAEPFFTFLSYRGMLLCTRKKWLLASAFFAVAGAFRANGILLAGFIIWGLVVEPFIRNRQLALSSIAKAATLTAIVTTPFALYQYYAYTRFCKPPHSTPREWCSRTAPLIYSFVQERYWNVGFLRYWTISQLPNFLLAAPVLLLLLYTTAVHLKSSYRMLINGRQAEGLADQGGIFGLPGLLPHAIHAFIFTCILLFASHTQIILRLASSLPYTYWSAANLFLSHPTWAKAWVAWSLVWGAVSLVLWAAFLPPA</sequence>
<evidence type="ECO:0000256" key="2">
    <source>
        <dbReference type="ARBA" id="ARBA00004687"/>
    </source>
</evidence>
<dbReference type="AlphaFoldDB" id="A0A067MV60"/>
<reference evidence="14" key="1">
    <citation type="journal article" date="2014" name="Proc. Natl. Acad. Sci. U.S.A.">
        <title>Extensive sampling of basidiomycete genomes demonstrates inadequacy of the white-rot/brown-rot paradigm for wood decay fungi.</title>
        <authorList>
            <person name="Riley R."/>
            <person name="Salamov A.A."/>
            <person name="Brown D.W."/>
            <person name="Nagy L.G."/>
            <person name="Floudas D."/>
            <person name="Held B.W."/>
            <person name="Levasseur A."/>
            <person name="Lombard V."/>
            <person name="Morin E."/>
            <person name="Otillar R."/>
            <person name="Lindquist E.A."/>
            <person name="Sun H."/>
            <person name="LaButti K.M."/>
            <person name="Schmutz J."/>
            <person name="Jabbour D."/>
            <person name="Luo H."/>
            <person name="Baker S.E."/>
            <person name="Pisabarro A.G."/>
            <person name="Walton J.D."/>
            <person name="Blanchette R.A."/>
            <person name="Henrissat B."/>
            <person name="Martin F."/>
            <person name="Cullen D."/>
            <person name="Hibbett D.S."/>
            <person name="Grigoriev I.V."/>
        </authorList>
    </citation>
    <scope>NUCLEOTIDE SEQUENCE [LARGE SCALE GENOMIC DNA]</scope>
    <source>
        <strain evidence="14">FD-172 SS1</strain>
    </source>
</reference>